<dbReference type="EMBL" id="VLTJ01000040">
    <property type="protein sequence ID" value="TSH89569.1"/>
    <property type="molecule type" value="Genomic_DNA"/>
</dbReference>
<name>A0A556A9L0_9BURK</name>
<proteinExistence type="predicted"/>
<dbReference type="AlphaFoldDB" id="A0A556A9L0"/>
<protein>
    <submittedName>
        <fullName evidence="1">DUF3363 domain-containing protein</fullName>
    </submittedName>
</protein>
<evidence type="ECO:0000313" key="2">
    <source>
        <dbReference type="Proteomes" id="UP000318405"/>
    </source>
</evidence>
<accession>A0A556A9L0</accession>
<comment type="caution">
    <text evidence="1">The sequence shown here is derived from an EMBL/GenBank/DDBJ whole genome shotgun (WGS) entry which is preliminary data.</text>
</comment>
<sequence length="125" mass="13564">MQPRAGQEHREHLSRLDRLIAANVGKAAAHAAAFATCAGALAAKGLADELRDRGCLVIDGTHGKARYVALNACEELESYPIVLIAQTIQGSHRCVADETLPGKSRCIRFPKKRDIHNRPCSKSNH</sequence>
<dbReference type="Proteomes" id="UP000318405">
    <property type="component" value="Unassembled WGS sequence"/>
</dbReference>
<dbReference type="Pfam" id="PF11843">
    <property type="entry name" value="DUF3363"/>
    <property type="match status" value="1"/>
</dbReference>
<dbReference type="OrthoDB" id="9809969at2"/>
<dbReference type="InterPro" id="IPR021795">
    <property type="entry name" value="DUF3363"/>
</dbReference>
<evidence type="ECO:0000313" key="1">
    <source>
        <dbReference type="EMBL" id="TSH89569.1"/>
    </source>
</evidence>
<organism evidence="1 2">
    <name type="scientific">Verticiella sediminum</name>
    <dbReference type="NCBI Taxonomy" id="1247510"/>
    <lineage>
        <taxon>Bacteria</taxon>
        <taxon>Pseudomonadati</taxon>
        <taxon>Pseudomonadota</taxon>
        <taxon>Betaproteobacteria</taxon>
        <taxon>Burkholderiales</taxon>
        <taxon>Alcaligenaceae</taxon>
        <taxon>Verticiella</taxon>
    </lineage>
</organism>
<gene>
    <name evidence="1" type="ORF">FOZ76_23550</name>
</gene>
<reference evidence="1 2" key="1">
    <citation type="submission" date="2019-07" db="EMBL/GenBank/DDBJ databases">
        <title>Qingshengfaniella alkalisoli gen. nov., sp. nov., isolated from saline soil.</title>
        <authorList>
            <person name="Xu L."/>
            <person name="Huang X.-X."/>
            <person name="Sun J.-Q."/>
        </authorList>
    </citation>
    <scope>NUCLEOTIDE SEQUENCE [LARGE SCALE GENOMIC DNA]</scope>
    <source>
        <strain evidence="1 2">DSM 27279</strain>
    </source>
</reference>
<keyword evidence="2" id="KW-1185">Reference proteome</keyword>